<name>A0A9Q0JC13_9ROSI</name>
<protein>
    <submittedName>
        <fullName evidence="1">Uncharacterized protein</fullName>
    </submittedName>
</protein>
<dbReference type="PANTHER" id="PTHR31170">
    <property type="entry name" value="BNAC04G53230D PROTEIN"/>
    <property type="match status" value="1"/>
</dbReference>
<dbReference type="AlphaFoldDB" id="A0A9Q0JC13"/>
<sequence length="424" mass="48587">MAGSPEFPGEAWLTSIKIEQSKKPLSNWSIWRVPNNLRNLDQEAYIPHLISIGPLHHGTKNVLAMESHKLHYMLALLDRTPDPAKAVDDCAKAIQRFDKHIRACYAEPISFSESDFAKMLFVDGCFIIELFIRFSMRNLGLQEDPVLTTWMVSTLRRDLALLENQIPFFVLEWLFKLIMTPSAIGRSLAALPELAFGFFKPVLFMNKEKFGVSKRTITHLLGLIHDSCLPPPSTGKDPKGKRAWQFMHCATVLSKAGIEFEKDTSKDLFDLKFEAGGVLKVPPLRIHDSTVSLYRNLIAYEQRFQGSAQYITSYFILMDHLIDTPKDVELLVQKRVLENEWGGWEEVADLFNSICKQVVVQEFYYAGLCEEVNEHYNTEWYRYKADFKRDHCTNPWTIISLVAGSVLLGMTALQTVYTVLGYYQ</sequence>
<keyword evidence="2" id="KW-1185">Reference proteome</keyword>
<accession>A0A9Q0JC13</accession>
<dbReference type="Proteomes" id="UP001141552">
    <property type="component" value="Unassembled WGS sequence"/>
</dbReference>
<reference evidence="1" key="1">
    <citation type="submission" date="2022-02" db="EMBL/GenBank/DDBJ databases">
        <authorList>
            <person name="Henning P.M."/>
            <person name="McCubbin A.G."/>
            <person name="Shore J.S."/>
        </authorList>
    </citation>
    <scope>NUCLEOTIDE SEQUENCE</scope>
    <source>
        <strain evidence="1">F60SS</strain>
        <tissue evidence="1">Leaves</tissue>
    </source>
</reference>
<dbReference type="Pfam" id="PF03140">
    <property type="entry name" value="DUF247"/>
    <property type="match status" value="1"/>
</dbReference>
<dbReference type="PANTHER" id="PTHR31170:SF20">
    <property type="entry name" value="DUF247 DOMAIN PROTEIN"/>
    <property type="match status" value="1"/>
</dbReference>
<dbReference type="OrthoDB" id="1378449at2759"/>
<dbReference type="EMBL" id="JAKUCV010004259">
    <property type="protein sequence ID" value="KAJ4835948.1"/>
    <property type="molecule type" value="Genomic_DNA"/>
</dbReference>
<evidence type="ECO:0000313" key="2">
    <source>
        <dbReference type="Proteomes" id="UP001141552"/>
    </source>
</evidence>
<reference evidence="1" key="2">
    <citation type="journal article" date="2023" name="Plants (Basel)">
        <title>Annotation of the Turnera subulata (Passifloraceae) Draft Genome Reveals the S-Locus Evolved after the Divergence of Turneroideae from Passifloroideae in a Stepwise Manner.</title>
        <authorList>
            <person name="Henning P.M."/>
            <person name="Roalson E.H."/>
            <person name="Mir W."/>
            <person name="McCubbin A.G."/>
            <person name="Shore J.S."/>
        </authorList>
    </citation>
    <scope>NUCLEOTIDE SEQUENCE</scope>
    <source>
        <strain evidence="1">F60SS</strain>
    </source>
</reference>
<organism evidence="1 2">
    <name type="scientific">Turnera subulata</name>
    <dbReference type="NCBI Taxonomy" id="218843"/>
    <lineage>
        <taxon>Eukaryota</taxon>
        <taxon>Viridiplantae</taxon>
        <taxon>Streptophyta</taxon>
        <taxon>Embryophyta</taxon>
        <taxon>Tracheophyta</taxon>
        <taxon>Spermatophyta</taxon>
        <taxon>Magnoliopsida</taxon>
        <taxon>eudicotyledons</taxon>
        <taxon>Gunneridae</taxon>
        <taxon>Pentapetalae</taxon>
        <taxon>rosids</taxon>
        <taxon>fabids</taxon>
        <taxon>Malpighiales</taxon>
        <taxon>Passifloraceae</taxon>
        <taxon>Turnera</taxon>
    </lineage>
</organism>
<evidence type="ECO:0000313" key="1">
    <source>
        <dbReference type="EMBL" id="KAJ4835948.1"/>
    </source>
</evidence>
<proteinExistence type="predicted"/>
<comment type="caution">
    <text evidence="1">The sequence shown here is derived from an EMBL/GenBank/DDBJ whole genome shotgun (WGS) entry which is preliminary data.</text>
</comment>
<gene>
    <name evidence="1" type="ORF">Tsubulata_047896</name>
</gene>
<dbReference type="InterPro" id="IPR004158">
    <property type="entry name" value="DUF247_pln"/>
</dbReference>